<dbReference type="Pfam" id="PF07707">
    <property type="entry name" value="BACK"/>
    <property type="match status" value="1"/>
</dbReference>
<keyword evidence="1" id="KW-0880">Kelch repeat</keyword>
<evidence type="ECO:0000313" key="4">
    <source>
        <dbReference type="EMBL" id="PIK56512.1"/>
    </source>
</evidence>
<dbReference type="STRING" id="307972.A0A2G8L8C7"/>
<dbReference type="InterPro" id="IPR011333">
    <property type="entry name" value="SKP1/BTB/POZ_sf"/>
</dbReference>
<sequence>FRSQMSLKQSFRKIFRRASVRRQAIRDFRNLQPQQTGKCDSHEEPDWTSSVIIIEFTSRTDSMAMDGPTTGETFSFSTKTATTFECKTLWKDAYSALQEMYKDRSLCDVTLIAGTTTIPCHRLVLATCSPYFRAMFTTEMRESRQDAVRLNDIDEQCLELLVNFMYTSKIVLTVENVQKLLFSASLLQIEVISKACSEFMKCHLDPTNCFGVLSFAEQHGRMELKEAAQRFCFEHFVALSEHEEFVLMDFRHMHSLISSPDIVIDDEKQVYNSIIRWIRHDAPYREKYLPELLQEIRLPRMSPTFLTEVVESEDMIKKNHQCRDLVDEAKNYHLTVNRLIPESPKLLKNNSRMVPRKSTAGVLFVIGGRGSSGDPFKSTECFDLRNSRWFSVADMTTKRRHVGVTVANGKVYAVGGFDGKEHLNTMEVFDPHSNKWSPATPMNKCRRGLGVIKLGGPIYAIGGLDDSSCFSDVERYDPASNSWNSVQAMRSARGGVAVAILNGLIYAIGGNDGSSTLNSCERYDPYLNKWHEIAPMKMRRAGGGAVVLNGYLYAIGGFDHSAPLNSVERYDPQKNEWIVVNPMTTCRGGVGAAVLAGKLYAIGGHDGTNYLSSAECYCPYTNSWEIVTSISNCRAGAGVATCDCLVSSLKLKEPGNANLVSCV</sequence>
<feature type="non-terminal residue" evidence="4">
    <location>
        <position position="1"/>
    </location>
</feature>
<dbReference type="SUPFAM" id="SSF117281">
    <property type="entry name" value="Kelch motif"/>
    <property type="match status" value="1"/>
</dbReference>
<dbReference type="CDD" id="cd18238">
    <property type="entry name" value="BTB_POZ_KLHL8"/>
    <property type="match status" value="1"/>
</dbReference>
<dbReference type="InterPro" id="IPR015915">
    <property type="entry name" value="Kelch-typ_b-propeller"/>
</dbReference>
<dbReference type="PRINTS" id="PR00501">
    <property type="entry name" value="KELCHREPEAT"/>
</dbReference>
<dbReference type="PANTHER" id="PTHR45632">
    <property type="entry name" value="LD33804P"/>
    <property type="match status" value="1"/>
</dbReference>
<dbReference type="Pfam" id="PF00651">
    <property type="entry name" value="BTB"/>
    <property type="match status" value="1"/>
</dbReference>
<dbReference type="FunFam" id="1.25.40.420:FF:000001">
    <property type="entry name" value="Kelch-like family member 12"/>
    <property type="match status" value="1"/>
</dbReference>
<dbReference type="Pfam" id="PF24681">
    <property type="entry name" value="Kelch_KLHDC2_KLHL20_DRC7"/>
    <property type="match status" value="1"/>
</dbReference>
<protein>
    <submittedName>
        <fullName evidence="4">Putative kelch-like protein 8</fullName>
    </submittedName>
</protein>
<dbReference type="SMART" id="SM00875">
    <property type="entry name" value="BACK"/>
    <property type="match status" value="1"/>
</dbReference>
<proteinExistence type="predicted"/>
<dbReference type="SUPFAM" id="SSF54695">
    <property type="entry name" value="POZ domain"/>
    <property type="match status" value="1"/>
</dbReference>
<dbReference type="PIRSF" id="PIRSF037037">
    <property type="entry name" value="Kelch-like_protein_gigaxonin"/>
    <property type="match status" value="1"/>
</dbReference>
<organism evidence="4 5">
    <name type="scientific">Stichopus japonicus</name>
    <name type="common">Sea cucumber</name>
    <dbReference type="NCBI Taxonomy" id="307972"/>
    <lineage>
        <taxon>Eukaryota</taxon>
        <taxon>Metazoa</taxon>
        <taxon>Echinodermata</taxon>
        <taxon>Eleutherozoa</taxon>
        <taxon>Echinozoa</taxon>
        <taxon>Holothuroidea</taxon>
        <taxon>Aspidochirotacea</taxon>
        <taxon>Aspidochirotida</taxon>
        <taxon>Stichopodidae</taxon>
        <taxon>Apostichopus</taxon>
    </lineage>
</organism>
<evidence type="ECO:0000259" key="3">
    <source>
        <dbReference type="PROSITE" id="PS50097"/>
    </source>
</evidence>
<evidence type="ECO:0000256" key="1">
    <source>
        <dbReference type="ARBA" id="ARBA00022441"/>
    </source>
</evidence>
<dbReference type="PROSITE" id="PS50097">
    <property type="entry name" value="BTB"/>
    <property type="match status" value="1"/>
</dbReference>
<keyword evidence="5" id="KW-1185">Reference proteome</keyword>
<evidence type="ECO:0000256" key="2">
    <source>
        <dbReference type="ARBA" id="ARBA00022737"/>
    </source>
</evidence>
<dbReference type="InterPro" id="IPR006652">
    <property type="entry name" value="Kelch_1"/>
</dbReference>
<comment type="caution">
    <text evidence="4">The sequence shown here is derived from an EMBL/GenBank/DDBJ whole genome shotgun (WGS) entry which is preliminary data.</text>
</comment>
<accession>A0A2G8L8C7</accession>
<dbReference type="InterPro" id="IPR000210">
    <property type="entry name" value="BTB/POZ_dom"/>
</dbReference>
<dbReference type="AlphaFoldDB" id="A0A2G8L8C7"/>
<dbReference type="Proteomes" id="UP000230750">
    <property type="component" value="Unassembled WGS sequence"/>
</dbReference>
<dbReference type="SMART" id="SM00225">
    <property type="entry name" value="BTB"/>
    <property type="match status" value="1"/>
</dbReference>
<name>A0A2G8L8C7_STIJA</name>
<feature type="domain" description="BTB" evidence="3">
    <location>
        <begin position="107"/>
        <end position="174"/>
    </location>
</feature>
<dbReference type="FunFam" id="3.30.710.10:FF:000001">
    <property type="entry name" value="Kelch-like family member 20"/>
    <property type="match status" value="1"/>
</dbReference>
<gene>
    <name evidence="4" type="ORF">BSL78_06581</name>
</gene>
<dbReference type="InterPro" id="IPR011705">
    <property type="entry name" value="BACK"/>
</dbReference>
<dbReference type="Pfam" id="PF01344">
    <property type="entry name" value="Kelch_1"/>
    <property type="match status" value="3"/>
</dbReference>
<dbReference type="Gene3D" id="1.25.40.420">
    <property type="match status" value="1"/>
</dbReference>
<dbReference type="OrthoDB" id="45365at2759"/>
<dbReference type="PANTHER" id="PTHR45632:SF3">
    <property type="entry name" value="KELCH-LIKE PROTEIN 32"/>
    <property type="match status" value="1"/>
</dbReference>
<dbReference type="Gene3D" id="2.120.10.80">
    <property type="entry name" value="Kelch-type beta propeller"/>
    <property type="match status" value="2"/>
</dbReference>
<dbReference type="EMBL" id="MRZV01000173">
    <property type="protein sequence ID" value="PIK56512.1"/>
    <property type="molecule type" value="Genomic_DNA"/>
</dbReference>
<dbReference type="InterPro" id="IPR017096">
    <property type="entry name" value="BTB-kelch_protein"/>
</dbReference>
<keyword evidence="2" id="KW-0677">Repeat</keyword>
<reference evidence="4 5" key="1">
    <citation type="journal article" date="2017" name="PLoS Biol.">
        <title>The sea cucumber genome provides insights into morphological evolution and visceral regeneration.</title>
        <authorList>
            <person name="Zhang X."/>
            <person name="Sun L."/>
            <person name="Yuan J."/>
            <person name="Sun Y."/>
            <person name="Gao Y."/>
            <person name="Zhang L."/>
            <person name="Li S."/>
            <person name="Dai H."/>
            <person name="Hamel J.F."/>
            <person name="Liu C."/>
            <person name="Yu Y."/>
            <person name="Liu S."/>
            <person name="Lin W."/>
            <person name="Guo K."/>
            <person name="Jin S."/>
            <person name="Xu P."/>
            <person name="Storey K.B."/>
            <person name="Huan P."/>
            <person name="Zhang T."/>
            <person name="Zhou Y."/>
            <person name="Zhang J."/>
            <person name="Lin C."/>
            <person name="Li X."/>
            <person name="Xing L."/>
            <person name="Huo D."/>
            <person name="Sun M."/>
            <person name="Wang L."/>
            <person name="Mercier A."/>
            <person name="Li F."/>
            <person name="Yang H."/>
            <person name="Xiang J."/>
        </authorList>
    </citation>
    <scope>NUCLEOTIDE SEQUENCE [LARGE SCALE GENOMIC DNA]</scope>
    <source>
        <strain evidence="4">Shaxun</strain>
        <tissue evidence="4">Muscle</tissue>
    </source>
</reference>
<evidence type="ECO:0000313" key="5">
    <source>
        <dbReference type="Proteomes" id="UP000230750"/>
    </source>
</evidence>
<dbReference type="SMART" id="SM00612">
    <property type="entry name" value="Kelch"/>
    <property type="match status" value="6"/>
</dbReference>
<dbReference type="Gene3D" id="3.30.710.10">
    <property type="entry name" value="Potassium Channel Kv1.1, Chain A"/>
    <property type="match status" value="1"/>
</dbReference>